<keyword evidence="4" id="KW-0342">GTP-binding</keyword>
<keyword evidence="2" id="KW-0547">Nucleotide-binding</keyword>
<dbReference type="PANTHER" id="PTHR46498:SF1">
    <property type="entry name" value="GTP-BINDING PROTEIN 8"/>
    <property type="match status" value="1"/>
</dbReference>
<dbReference type="OrthoDB" id="391988at2759"/>
<evidence type="ECO:0000256" key="1">
    <source>
        <dbReference type="ARBA" id="ARBA00022723"/>
    </source>
</evidence>
<evidence type="ECO:0000313" key="7">
    <source>
        <dbReference type="EMBL" id="KAF9584470.1"/>
    </source>
</evidence>
<dbReference type="PANTHER" id="PTHR46498">
    <property type="entry name" value="GTP-BINDING PROTEIN 8"/>
    <property type="match status" value="1"/>
</dbReference>
<evidence type="ECO:0000256" key="5">
    <source>
        <dbReference type="SAM" id="MobiDB-lite"/>
    </source>
</evidence>
<keyword evidence="8" id="KW-1185">Reference proteome</keyword>
<feature type="region of interest" description="Disordered" evidence="5">
    <location>
        <begin position="75"/>
        <end position="126"/>
    </location>
</feature>
<name>A0A9P6KH59_9FUNG</name>
<dbReference type="EMBL" id="JAABOA010000404">
    <property type="protein sequence ID" value="KAF9584470.1"/>
    <property type="molecule type" value="Genomic_DNA"/>
</dbReference>
<dbReference type="InterPro" id="IPR027417">
    <property type="entry name" value="P-loop_NTPase"/>
</dbReference>
<dbReference type="InterPro" id="IPR052279">
    <property type="entry name" value="EngB_GTPase"/>
</dbReference>
<reference evidence="7" key="1">
    <citation type="journal article" date="2020" name="Fungal Divers.">
        <title>Resolving the Mortierellaceae phylogeny through synthesis of multi-gene phylogenetics and phylogenomics.</title>
        <authorList>
            <person name="Vandepol N."/>
            <person name="Liber J."/>
            <person name="Desiro A."/>
            <person name="Na H."/>
            <person name="Kennedy M."/>
            <person name="Barry K."/>
            <person name="Grigoriev I.V."/>
            <person name="Miller A.N."/>
            <person name="O'Donnell K."/>
            <person name="Stajich J.E."/>
            <person name="Bonito G."/>
        </authorList>
    </citation>
    <scope>NUCLEOTIDE SEQUENCE</scope>
    <source>
        <strain evidence="7">KOD1015</strain>
    </source>
</reference>
<evidence type="ECO:0000259" key="6">
    <source>
        <dbReference type="PROSITE" id="PS51706"/>
    </source>
</evidence>
<dbReference type="Proteomes" id="UP000780801">
    <property type="component" value="Unassembled WGS sequence"/>
</dbReference>
<dbReference type="InterPro" id="IPR006073">
    <property type="entry name" value="GTP-bd"/>
</dbReference>
<keyword evidence="3" id="KW-0460">Magnesium</keyword>
<evidence type="ECO:0000256" key="4">
    <source>
        <dbReference type="ARBA" id="ARBA00023134"/>
    </source>
</evidence>
<dbReference type="AlphaFoldDB" id="A0A9P6KH59"/>
<dbReference type="Gene3D" id="3.40.50.300">
    <property type="entry name" value="P-loop containing nucleotide triphosphate hydrolases"/>
    <property type="match status" value="1"/>
</dbReference>
<dbReference type="GO" id="GO:0046872">
    <property type="term" value="F:metal ion binding"/>
    <property type="evidence" value="ECO:0007669"/>
    <property type="project" value="UniProtKB-KW"/>
</dbReference>
<feature type="compositionally biased region" description="Polar residues" evidence="5">
    <location>
        <begin position="105"/>
        <end position="118"/>
    </location>
</feature>
<dbReference type="GO" id="GO:0005739">
    <property type="term" value="C:mitochondrion"/>
    <property type="evidence" value="ECO:0007669"/>
    <property type="project" value="TreeGrafter"/>
</dbReference>
<organism evidence="7 8">
    <name type="scientific">Lunasporangiospora selenospora</name>
    <dbReference type="NCBI Taxonomy" id="979761"/>
    <lineage>
        <taxon>Eukaryota</taxon>
        <taxon>Fungi</taxon>
        <taxon>Fungi incertae sedis</taxon>
        <taxon>Mucoromycota</taxon>
        <taxon>Mortierellomycotina</taxon>
        <taxon>Mortierellomycetes</taxon>
        <taxon>Mortierellales</taxon>
        <taxon>Mortierellaceae</taxon>
        <taxon>Lunasporangiospora</taxon>
    </lineage>
</organism>
<proteinExistence type="predicted"/>
<dbReference type="Pfam" id="PF01926">
    <property type="entry name" value="MMR_HSR1"/>
    <property type="match status" value="1"/>
</dbReference>
<dbReference type="GO" id="GO:0005525">
    <property type="term" value="F:GTP binding"/>
    <property type="evidence" value="ECO:0007669"/>
    <property type="project" value="UniProtKB-KW"/>
</dbReference>
<feature type="compositionally biased region" description="Low complexity" evidence="5">
    <location>
        <begin position="84"/>
        <end position="98"/>
    </location>
</feature>
<protein>
    <recommendedName>
        <fullName evidence="6">EngB-type G domain-containing protein</fullName>
    </recommendedName>
</protein>
<gene>
    <name evidence="7" type="ORF">BGW38_006340</name>
</gene>
<dbReference type="SUPFAM" id="SSF52540">
    <property type="entry name" value="P-loop containing nucleoside triphosphate hydrolases"/>
    <property type="match status" value="1"/>
</dbReference>
<keyword evidence="1" id="KW-0479">Metal-binding</keyword>
<accession>A0A9P6KH59</accession>
<evidence type="ECO:0000256" key="3">
    <source>
        <dbReference type="ARBA" id="ARBA00022842"/>
    </source>
</evidence>
<dbReference type="InterPro" id="IPR030393">
    <property type="entry name" value="G_ENGB_dom"/>
</dbReference>
<comment type="caution">
    <text evidence="7">The sequence shown here is derived from an EMBL/GenBank/DDBJ whole genome shotgun (WGS) entry which is preliminary data.</text>
</comment>
<evidence type="ECO:0000256" key="2">
    <source>
        <dbReference type="ARBA" id="ARBA00022741"/>
    </source>
</evidence>
<evidence type="ECO:0000313" key="8">
    <source>
        <dbReference type="Proteomes" id="UP000780801"/>
    </source>
</evidence>
<dbReference type="CDD" id="cd01876">
    <property type="entry name" value="YihA_EngB"/>
    <property type="match status" value="1"/>
</dbReference>
<dbReference type="PROSITE" id="PS51706">
    <property type="entry name" value="G_ENGB"/>
    <property type="match status" value="1"/>
</dbReference>
<sequence length="254" mass="28415">MMPMRTSASRILHSWSLFSQHSQRLSSPGPHVLVREVRTRALITRRRTATAPVQTEATNTTLVNTEQATLKETIPLAKADTKNLSSRTLSSSQSTPPQHRADPADQTSKQIKPPQVTTAKEAPRPDDEVFSRKLQAFPFVPGATTTELTKSHKFFLYPAIFVKSASEIHKIPDNTMIPEVAFIGRSNVGKSSLINGLVNRKNLVKTSSKPGHTRLMNFFKIGEKLSLVDMPGYGWKSRDEWGSMIMDYLRTRSK</sequence>
<feature type="domain" description="EngB-type G" evidence="6">
    <location>
        <begin position="176"/>
        <end position="254"/>
    </location>
</feature>